<gene>
    <name evidence="6" type="ORF">AYJ53_06510</name>
</gene>
<evidence type="ECO:0000256" key="5">
    <source>
        <dbReference type="ARBA" id="ARBA00023180"/>
    </source>
</evidence>
<reference evidence="6 7" key="1">
    <citation type="submission" date="2016-02" db="EMBL/GenBank/DDBJ databases">
        <title>Complete Genome Sequences of Lactobacillus johnsonii Strain W1.</title>
        <authorList>
            <person name="Sun Y."/>
            <person name="Wu X."/>
        </authorList>
    </citation>
    <scope>NUCLEOTIDE SEQUENCE [LARGE SCALE GENOMIC DNA]</scope>
    <source>
        <strain evidence="6 7">W1</strain>
    </source>
</reference>
<dbReference type="RefSeq" id="WP_061400818.1">
    <property type="nucleotide sequence ID" value="NZ_LSNG01000036.1"/>
</dbReference>
<keyword evidence="5" id="KW-0325">Glycoprotein</keyword>
<dbReference type="InterPro" id="IPR003406">
    <property type="entry name" value="Glyco_trans_14"/>
</dbReference>
<dbReference type="GO" id="GO:0016020">
    <property type="term" value="C:membrane"/>
    <property type="evidence" value="ECO:0007669"/>
    <property type="project" value="UniProtKB-SubCell"/>
</dbReference>
<organism evidence="6 7">
    <name type="scientific">Lactobacillus johnsonii</name>
    <dbReference type="NCBI Taxonomy" id="33959"/>
    <lineage>
        <taxon>Bacteria</taxon>
        <taxon>Bacillati</taxon>
        <taxon>Bacillota</taxon>
        <taxon>Bacilli</taxon>
        <taxon>Lactobacillales</taxon>
        <taxon>Lactobacillaceae</taxon>
        <taxon>Lactobacillus</taxon>
    </lineage>
</organism>
<dbReference type="GO" id="GO:0016757">
    <property type="term" value="F:glycosyltransferase activity"/>
    <property type="evidence" value="ECO:0007669"/>
    <property type="project" value="UniProtKB-KW"/>
</dbReference>
<comment type="subcellular location">
    <subcellularLocation>
        <location evidence="1">Membrane</location>
        <topology evidence="1">Single-pass type II membrane protein</topology>
    </subcellularLocation>
</comment>
<dbReference type="Pfam" id="PF02485">
    <property type="entry name" value="Branch"/>
    <property type="match status" value="1"/>
</dbReference>
<sequence>MVIGHGNDYSVLQETINILDNNYVDFFVHWDKEYKRPNLTAKNSKIYFINSINVGWGTDSLMQVELNLLSAVKKTKKYKMAHLISSADMPLMDSDYFIKYFNGERSYLGFSHNNTDDFSDRIKYYWPKFSLRNKKVLSKLIFLCNRLFNINRLKNTNIEVKKGPQWFSINTNLIDRILNYDKKNFFYSYCVDEIFMQTILADLDTNIKNANNDNAQAARYIDWKRGTPYIFSAKDVEELKKVKNTKYAFARKVTDSNIIKNVFN</sequence>
<evidence type="ECO:0000256" key="2">
    <source>
        <dbReference type="ARBA" id="ARBA00022676"/>
    </source>
</evidence>
<evidence type="ECO:0000256" key="4">
    <source>
        <dbReference type="ARBA" id="ARBA00023136"/>
    </source>
</evidence>
<proteinExistence type="predicted"/>
<protein>
    <recommendedName>
        <fullName evidence="8">Glycosyltransferase</fullName>
    </recommendedName>
</protein>
<evidence type="ECO:0000313" key="7">
    <source>
        <dbReference type="Proteomes" id="UP000070346"/>
    </source>
</evidence>
<dbReference type="Proteomes" id="UP000070346">
    <property type="component" value="Unassembled WGS sequence"/>
</dbReference>
<comment type="caution">
    <text evidence="6">The sequence shown here is derived from an EMBL/GenBank/DDBJ whole genome shotgun (WGS) entry which is preliminary data.</text>
</comment>
<keyword evidence="2" id="KW-0328">Glycosyltransferase</keyword>
<evidence type="ECO:0008006" key="8">
    <source>
        <dbReference type="Google" id="ProtNLM"/>
    </source>
</evidence>
<accession>A0A9X0J5V6</accession>
<dbReference type="EMBL" id="LSNG01000036">
    <property type="protein sequence ID" value="KXN75636.1"/>
    <property type="molecule type" value="Genomic_DNA"/>
</dbReference>
<keyword evidence="4" id="KW-0472">Membrane</keyword>
<evidence type="ECO:0000313" key="6">
    <source>
        <dbReference type="EMBL" id="KXN75636.1"/>
    </source>
</evidence>
<evidence type="ECO:0000256" key="1">
    <source>
        <dbReference type="ARBA" id="ARBA00004606"/>
    </source>
</evidence>
<name>A0A9X0J5V6_LACJH</name>
<dbReference type="OrthoDB" id="7943907at2"/>
<keyword evidence="3" id="KW-0808">Transferase</keyword>
<dbReference type="AlphaFoldDB" id="A0A9X0J5V6"/>
<evidence type="ECO:0000256" key="3">
    <source>
        <dbReference type="ARBA" id="ARBA00022679"/>
    </source>
</evidence>